<evidence type="ECO:0000259" key="1">
    <source>
        <dbReference type="SMART" id="SM00953"/>
    </source>
</evidence>
<organism evidence="2 3">
    <name type="scientific">Caballeronia arvi</name>
    <dbReference type="NCBI Taxonomy" id="1777135"/>
    <lineage>
        <taxon>Bacteria</taxon>
        <taxon>Pseudomonadati</taxon>
        <taxon>Pseudomonadota</taxon>
        <taxon>Betaproteobacteria</taxon>
        <taxon>Burkholderiales</taxon>
        <taxon>Burkholderiaceae</taxon>
        <taxon>Caballeronia</taxon>
    </lineage>
</organism>
<reference evidence="2" key="1">
    <citation type="submission" date="2016-01" db="EMBL/GenBank/DDBJ databases">
        <authorList>
            <person name="Peeters C."/>
        </authorList>
    </citation>
    <scope>NUCLEOTIDE SEQUENCE [LARGE SCALE GENOMIC DNA]</scope>
    <source>
        <strain evidence="2">LMG 29317</strain>
    </source>
</reference>
<name>A0A158L4I3_9BURK</name>
<dbReference type="SMART" id="SM00953">
    <property type="entry name" value="RES"/>
    <property type="match status" value="1"/>
</dbReference>
<sequence length="175" mass="19107">MILRELTGVTVDRMHVPKWAIAPTSGAGAGTHGGRANRIGLNALYLALDYATAVREYQQLSSLMPPGTLVSYSLTAAPIVDFTNGYDGGRWSSLWEDFYCDWRHYWFNERIEPPSWIIGDEVVSSGAKGILFKSRLTPGGTNLVLYTGAPGSDGPPRRLRSTGRAAEKPIFMGLS</sequence>
<dbReference type="InterPro" id="IPR014914">
    <property type="entry name" value="RES_dom"/>
</dbReference>
<dbReference type="EMBL" id="FCOM02000123">
    <property type="protein sequence ID" value="SAL88307.1"/>
    <property type="molecule type" value="Genomic_DNA"/>
</dbReference>
<dbReference type="RefSeq" id="WP_235024925.1">
    <property type="nucleotide sequence ID" value="NZ_FCOM02000123.1"/>
</dbReference>
<comment type="caution">
    <text evidence="2">The sequence shown here is derived from an EMBL/GenBank/DDBJ whole genome shotgun (WGS) entry which is preliminary data.</text>
</comment>
<gene>
    <name evidence="2" type="ORF">AWB74_08500</name>
</gene>
<proteinExistence type="predicted"/>
<dbReference type="Proteomes" id="UP000055019">
    <property type="component" value="Unassembled WGS sequence"/>
</dbReference>
<dbReference type="Pfam" id="PF08808">
    <property type="entry name" value="RES"/>
    <property type="match status" value="1"/>
</dbReference>
<evidence type="ECO:0000313" key="3">
    <source>
        <dbReference type="Proteomes" id="UP000055019"/>
    </source>
</evidence>
<dbReference type="AlphaFoldDB" id="A0A158L4I3"/>
<accession>A0A158L4I3</accession>
<keyword evidence="3" id="KW-1185">Reference proteome</keyword>
<protein>
    <submittedName>
        <fullName evidence="2">RES domain protein</fullName>
    </submittedName>
</protein>
<feature type="domain" description="RES" evidence="1">
    <location>
        <begin position="23"/>
        <end position="156"/>
    </location>
</feature>
<evidence type="ECO:0000313" key="2">
    <source>
        <dbReference type="EMBL" id="SAL88307.1"/>
    </source>
</evidence>